<dbReference type="Pfam" id="PF00929">
    <property type="entry name" value="RNase_T"/>
    <property type="match status" value="1"/>
</dbReference>
<dbReference type="STRING" id="178035.A0A154PLV4"/>
<organism evidence="6 7">
    <name type="scientific">Dufourea novaeangliae</name>
    <name type="common">Sweat bee</name>
    <dbReference type="NCBI Taxonomy" id="178035"/>
    <lineage>
        <taxon>Eukaryota</taxon>
        <taxon>Metazoa</taxon>
        <taxon>Ecdysozoa</taxon>
        <taxon>Arthropoda</taxon>
        <taxon>Hexapoda</taxon>
        <taxon>Insecta</taxon>
        <taxon>Pterygota</taxon>
        <taxon>Neoptera</taxon>
        <taxon>Endopterygota</taxon>
        <taxon>Hymenoptera</taxon>
        <taxon>Apocrita</taxon>
        <taxon>Aculeata</taxon>
        <taxon>Apoidea</taxon>
        <taxon>Anthophila</taxon>
        <taxon>Halictidae</taxon>
        <taxon>Rophitinae</taxon>
        <taxon>Dufourea</taxon>
    </lineage>
</organism>
<evidence type="ECO:0000256" key="3">
    <source>
        <dbReference type="ARBA" id="ARBA00022801"/>
    </source>
</evidence>
<comment type="similarity">
    <text evidence="1">Belongs to the oligoribonuclease family.</text>
</comment>
<dbReference type="InterPro" id="IPR013520">
    <property type="entry name" value="Ribonucl_H"/>
</dbReference>
<dbReference type="AlphaFoldDB" id="A0A154PLV4"/>
<dbReference type="OrthoDB" id="270189at2759"/>
<evidence type="ECO:0000313" key="7">
    <source>
        <dbReference type="Proteomes" id="UP000076502"/>
    </source>
</evidence>
<keyword evidence="7" id="KW-1185">Reference proteome</keyword>
<dbReference type="EMBL" id="KQ434977">
    <property type="protein sequence ID" value="KZC12865.1"/>
    <property type="molecule type" value="Genomic_DNA"/>
</dbReference>
<dbReference type="CDD" id="cd06135">
    <property type="entry name" value="Orn"/>
    <property type="match status" value="1"/>
</dbReference>
<keyword evidence="4" id="KW-0269">Exonuclease</keyword>
<dbReference type="PANTHER" id="PTHR11046:SF0">
    <property type="entry name" value="OLIGORIBONUCLEASE, MITOCHONDRIAL"/>
    <property type="match status" value="1"/>
</dbReference>
<dbReference type="Gene3D" id="3.30.420.10">
    <property type="entry name" value="Ribonuclease H-like superfamily/Ribonuclease H"/>
    <property type="match status" value="1"/>
</dbReference>
<dbReference type="PANTHER" id="PTHR11046">
    <property type="entry name" value="OLIGORIBONUCLEASE, MITOCHONDRIAL"/>
    <property type="match status" value="1"/>
</dbReference>
<dbReference type="InterPro" id="IPR012337">
    <property type="entry name" value="RNaseH-like_sf"/>
</dbReference>
<dbReference type="GO" id="GO:0003676">
    <property type="term" value="F:nucleic acid binding"/>
    <property type="evidence" value="ECO:0007669"/>
    <property type="project" value="InterPro"/>
</dbReference>
<name>A0A154PLV4_DUFNO</name>
<dbReference type="GO" id="GO:0000175">
    <property type="term" value="F:3'-5'-RNA exonuclease activity"/>
    <property type="evidence" value="ECO:0007669"/>
    <property type="project" value="InterPro"/>
</dbReference>
<dbReference type="NCBIfam" id="NF003765">
    <property type="entry name" value="PRK05359.1"/>
    <property type="match status" value="1"/>
</dbReference>
<proteinExistence type="inferred from homology"/>
<evidence type="ECO:0000256" key="4">
    <source>
        <dbReference type="ARBA" id="ARBA00022839"/>
    </source>
</evidence>
<dbReference type="InterPro" id="IPR022894">
    <property type="entry name" value="Oligoribonuclease"/>
</dbReference>
<accession>A0A154PLV4</accession>
<sequence length="124" mass="14667">MQEWSTLHHTKTGLTAESKISKISLKEAEEMLLNFLKKYIPKGTCPLAGNTICMDRIFLLKHMPLVTDYLHYRIIDVSTIKEVVRRWNPVIYENVPEKKHNHRALSDVKESIKELKYYKEHIFI</sequence>
<gene>
    <name evidence="6" type="ORF">WN55_04382</name>
</gene>
<reference evidence="6 7" key="1">
    <citation type="submission" date="2015-07" db="EMBL/GenBank/DDBJ databases">
        <title>The genome of Dufourea novaeangliae.</title>
        <authorList>
            <person name="Pan H."/>
            <person name="Kapheim K."/>
        </authorList>
    </citation>
    <scope>NUCLEOTIDE SEQUENCE [LARGE SCALE GENOMIC DNA]</scope>
    <source>
        <strain evidence="6">0120121106</strain>
        <tissue evidence="6">Whole body</tissue>
    </source>
</reference>
<evidence type="ECO:0000313" key="6">
    <source>
        <dbReference type="EMBL" id="KZC12865.1"/>
    </source>
</evidence>
<feature type="domain" description="Exonuclease" evidence="5">
    <location>
        <begin position="6"/>
        <end position="124"/>
    </location>
</feature>
<evidence type="ECO:0000256" key="1">
    <source>
        <dbReference type="ARBA" id="ARBA00009921"/>
    </source>
</evidence>
<evidence type="ECO:0000256" key="2">
    <source>
        <dbReference type="ARBA" id="ARBA00022722"/>
    </source>
</evidence>
<dbReference type="Proteomes" id="UP000076502">
    <property type="component" value="Unassembled WGS sequence"/>
</dbReference>
<protein>
    <submittedName>
        <fullName evidence="6">Putative oligoribonuclease</fullName>
    </submittedName>
</protein>
<keyword evidence="3" id="KW-0378">Hydrolase</keyword>
<dbReference type="GO" id="GO:0005739">
    <property type="term" value="C:mitochondrion"/>
    <property type="evidence" value="ECO:0007669"/>
    <property type="project" value="TreeGrafter"/>
</dbReference>
<evidence type="ECO:0000259" key="5">
    <source>
        <dbReference type="SMART" id="SM00479"/>
    </source>
</evidence>
<dbReference type="InterPro" id="IPR036397">
    <property type="entry name" value="RNaseH_sf"/>
</dbReference>
<dbReference type="SUPFAM" id="SSF53098">
    <property type="entry name" value="Ribonuclease H-like"/>
    <property type="match status" value="1"/>
</dbReference>
<keyword evidence="2" id="KW-0540">Nuclease</keyword>
<dbReference type="SMART" id="SM00479">
    <property type="entry name" value="EXOIII"/>
    <property type="match status" value="1"/>
</dbReference>